<dbReference type="AlphaFoldDB" id="A0AAU7VKW1"/>
<proteinExistence type="predicted"/>
<sequence length="123" mass="14238">MEKIIITNNSKVNDFFVKECDKENVNLKFVDSLPEVLLTARDKIHEGYKLVNHPLASSIKPYKNLFKTVVVTQSDKNLDYFSLSVMEAAINKSKDFEKDVFITPQIEEDYKLIDLEMFKGCLK</sequence>
<dbReference type="RefSeq" id="WP_350343498.1">
    <property type="nucleotide sequence ID" value="NZ_CP158367.1"/>
</dbReference>
<name>A0AAU7VKW1_9FIRM</name>
<dbReference type="InterPro" id="IPR047735">
    <property type="entry name" value="GrdX-like"/>
</dbReference>
<dbReference type="NCBIfam" id="NF038093">
    <property type="entry name" value="GrdX"/>
    <property type="match status" value="1"/>
</dbReference>
<accession>A0AAU7VKW1</accession>
<reference evidence="1" key="2">
    <citation type="submission" date="2024-06" db="EMBL/GenBank/DDBJ databases">
        <authorList>
            <person name="Petrova K.O."/>
            <person name="Toshchakov S.V."/>
            <person name="Boltjanskaja Y.V."/>
            <person name="Kevbrin V."/>
        </authorList>
    </citation>
    <scope>NUCLEOTIDE SEQUENCE</scope>
    <source>
        <strain evidence="1">Z-910T</strain>
    </source>
</reference>
<gene>
    <name evidence="1" type="ORF">PRVXT_002807</name>
</gene>
<dbReference type="EMBL" id="CP158367">
    <property type="protein sequence ID" value="XBX74749.1"/>
    <property type="molecule type" value="Genomic_DNA"/>
</dbReference>
<evidence type="ECO:0000313" key="1">
    <source>
        <dbReference type="EMBL" id="XBX74749.1"/>
    </source>
</evidence>
<reference evidence="1" key="1">
    <citation type="journal article" date="2013" name="Extremophiles">
        <title>Proteinivorax tanatarense gen. nov., sp. nov., an anaerobic, haloalkaliphilic, proteolytic bacterium isolated from a decaying algal bloom, and proposal of Proteinivoraceae fam. nov.</title>
        <authorList>
            <person name="Kevbrin V."/>
            <person name="Boltyanskaya Y."/>
            <person name="Zhilina T."/>
            <person name="Kolganova T."/>
            <person name="Lavrentjeva E."/>
            <person name="Kuznetsov B."/>
        </authorList>
    </citation>
    <scope>NUCLEOTIDE SEQUENCE</scope>
    <source>
        <strain evidence="1">Z-910T</strain>
    </source>
</reference>
<protein>
    <submittedName>
        <fullName evidence="1">GrdX family protein</fullName>
    </submittedName>
</protein>
<organism evidence="1">
    <name type="scientific">Proteinivorax tanatarense</name>
    <dbReference type="NCBI Taxonomy" id="1260629"/>
    <lineage>
        <taxon>Bacteria</taxon>
        <taxon>Bacillati</taxon>
        <taxon>Bacillota</taxon>
        <taxon>Clostridia</taxon>
        <taxon>Eubacteriales</taxon>
        <taxon>Proteinivoracaceae</taxon>
        <taxon>Proteinivorax</taxon>
    </lineage>
</organism>